<dbReference type="AlphaFoldDB" id="A0AA39R716"/>
<dbReference type="EMBL" id="JAFEKC020000003">
    <property type="protein sequence ID" value="KAK0516112.1"/>
    <property type="molecule type" value="Genomic_DNA"/>
</dbReference>
<dbReference type="PROSITE" id="PS01320">
    <property type="entry name" value="UPF0067"/>
    <property type="match status" value="1"/>
</dbReference>
<evidence type="ECO:0000256" key="1">
    <source>
        <dbReference type="ARBA" id="ARBA00038454"/>
    </source>
</evidence>
<accession>A0AA39R716</accession>
<evidence type="ECO:0000313" key="5">
    <source>
        <dbReference type="Proteomes" id="UP001166286"/>
    </source>
</evidence>
<organism evidence="4 5">
    <name type="scientific">Cladonia borealis</name>
    <dbReference type="NCBI Taxonomy" id="184061"/>
    <lineage>
        <taxon>Eukaryota</taxon>
        <taxon>Fungi</taxon>
        <taxon>Dikarya</taxon>
        <taxon>Ascomycota</taxon>
        <taxon>Pezizomycotina</taxon>
        <taxon>Lecanoromycetes</taxon>
        <taxon>OSLEUM clade</taxon>
        <taxon>Lecanoromycetidae</taxon>
        <taxon>Lecanorales</taxon>
        <taxon>Lecanorineae</taxon>
        <taxon>Cladoniaceae</taxon>
        <taxon>Cladonia</taxon>
    </lineage>
</organism>
<evidence type="ECO:0000256" key="2">
    <source>
        <dbReference type="SAM" id="MobiDB-lite"/>
    </source>
</evidence>
<feature type="domain" description="GAF" evidence="3">
    <location>
        <begin position="73"/>
        <end position="181"/>
    </location>
</feature>
<dbReference type="InterPro" id="IPR029016">
    <property type="entry name" value="GAF-like_dom_sf"/>
</dbReference>
<dbReference type="InterPro" id="IPR000614">
    <property type="entry name" value="FRMsr_CS"/>
</dbReference>
<comment type="caution">
    <text evidence="4">The sequence shown here is derived from an EMBL/GenBank/DDBJ whole genome shotgun (WGS) entry which is preliminary data.</text>
</comment>
<evidence type="ECO:0000313" key="4">
    <source>
        <dbReference type="EMBL" id="KAK0516112.1"/>
    </source>
</evidence>
<dbReference type="InterPro" id="IPR051330">
    <property type="entry name" value="Phosphatase_reg/MetRdx"/>
</dbReference>
<dbReference type="Pfam" id="PF13185">
    <property type="entry name" value="GAF_2"/>
    <property type="match status" value="1"/>
</dbReference>
<dbReference type="SUPFAM" id="SSF55781">
    <property type="entry name" value="GAF domain-like"/>
    <property type="match status" value="1"/>
</dbReference>
<reference evidence="4" key="1">
    <citation type="submission" date="2023-03" db="EMBL/GenBank/DDBJ databases">
        <title>Complete genome of Cladonia borealis.</title>
        <authorList>
            <person name="Park H."/>
        </authorList>
    </citation>
    <scope>NUCLEOTIDE SEQUENCE</scope>
    <source>
        <strain evidence="4">ANT050790</strain>
    </source>
</reference>
<dbReference type="InterPro" id="IPR003018">
    <property type="entry name" value="GAF"/>
</dbReference>
<dbReference type="PANTHER" id="PTHR21021">
    <property type="entry name" value="GAF/PUTATIVE CYTOSKELETAL PROTEIN"/>
    <property type="match status" value="1"/>
</dbReference>
<evidence type="ECO:0000259" key="3">
    <source>
        <dbReference type="Pfam" id="PF13185"/>
    </source>
</evidence>
<comment type="similarity">
    <text evidence="1">Belongs to the free Met sulfoxide reductase family.</text>
</comment>
<dbReference type="GO" id="GO:0005829">
    <property type="term" value="C:cytosol"/>
    <property type="evidence" value="ECO:0007669"/>
    <property type="project" value="TreeGrafter"/>
</dbReference>
<feature type="region of interest" description="Disordered" evidence="2">
    <location>
        <begin position="1"/>
        <end position="23"/>
    </location>
</feature>
<dbReference type="Gene3D" id="3.30.450.40">
    <property type="match status" value="1"/>
</dbReference>
<keyword evidence="5" id="KW-1185">Reference proteome</keyword>
<dbReference type="PANTHER" id="PTHR21021:SF15">
    <property type="entry name" value="FREE METHIONINE-R-SULFOXIDE REDUCTASE"/>
    <property type="match status" value="1"/>
</dbReference>
<sequence>MASDHALNPTSQSLTQDPVAAEPIDPSSAKREILHNLLQEAASFNLSNTSSLLYHAYTSLPHSSPSHHVNWAGFYTLDPTSPHTSPSLILGPFQGRTACQTIAFNRGVCGTAAAKKRTVRVHDVHEFPGHIACDERSRSEIVVPILRHWKVVAIIDIDCAEVGGFDEVDEEYLGRLSNLLSKSCDWAS</sequence>
<gene>
    <name evidence="4" type="ORF">JMJ35_002146</name>
</gene>
<proteinExistence type="inferred from homology"/>
<name>A0AA39R716_9LECA</name>
<dbReference type="Proteomes" id="UP001166286">
    <property type="component" value="Unassembled WGS sequence"/>
</dbReference>
<dbReference type="GO" id="GO:0033745">
    <property type="term" value="F:L-methionine-(R)-S-oxide reductase activity"/>
    <property type="evidence" value="ECO:0007669"/>
    <property type="project" value="TreeGrafter"/>
</dbReference>
<protein>
    <recommendedName>
        <fullName evidence="3">GAF domain-containing protein</fullName>
    </recommendedName>
</protein>